<keyword evidence="1 6" id="KW-0698">rRNA processing</keyword>
<feature type="binding site" evidence="6">
    <location>
        <position position="166"/>
    </location>
    <ligand>
        <name>S-adenosyl-L-methionine</name>
        <dbReference type="ChEBI" id="CHEBI:59789"/>
    </ligand>
</feature>
<evidence type="ECO:0000256" key="4">
    <source>
        <dbReference type="ARBA" id="ARBA00022691"/>
    </source>
</evidence>
<reference evidence="7 8" key="1">
    <citation type="journal article" date="2015" name="Genome Announc.">
        <title>Expanding the biotechnology potential of lactobacilli through comparative genomics of 213 strains and associated genera.</title>
        <authorList>
            <person name="Sun Z."/>
            <person name="Harris H.M."/>
            <person name="McCann A."/>
            <person name="Guo C."/>
            <person name="Argimon S."/>
            <person name="Zhang W."/>
            <person name="Yang X."/>
            <person name="Jeffery I.B."/>
            <person name="Cooney J.C."/>
            <person name="Kagawa T.F."/>
            <person name="Liu W."/>
            <person name="Song Y."/>
            <person name="Salvetti E."/>
            <person name="Wrobel A."/>
            <person name="Rasinkangas P."/>
            <person name="Parkhill J."/>
            <person name="Rea M.C."/>
            <person name="O'Sullivan O."/>
            <person name="Ritari J."/>
            <person name="Douillard F.P."/>
            <person name="Paul Ross R."/>
            <person name="Yang R."/>
            <person name="Briner A.E."/>
            <person name="Felis G.E."/>
            <person name="de Vos W.M."/>
            <person name="Barrangou R."/>
            <person name="Klaenhammer T.R."/>
            <person name="Caufield P.W."/>
            <person name="Cui Y."/>
            <person name="Zhang H."/>
            <person name="O'Toole P.W."/>
        </authorList>
    </citation>
    <scope>NUCLEOTIDE SEQUENCE [LARGE SCALE GENOMIC DNA]</scope>
    <source>
        <strain evidence="7 8">DSM 20515</strain>
    </source>
</reference>
<dbReference type="PANTHER" id="PTHR33603:SF1">
    <property type="entry name" value="RIBOSOMAL RNA LARGE SUBUNIT METHYLTRANSFERASE H"/>
    <property type="match status" value="1"/>
</dbReference>
<comment type="caution">
    <text evidence="6">Lacks conserved residue(s) required for the propagation of feature annotation.</text>
</comment>
<keyword evidence="3 6" id="KW-0808">Transferase</keyword>
<evidence type="ECO:0000256" key="3">
    <source>
        <dbReference type="ARBA" id="ARBA00022679"/>
    </source>
</evidence>
<evidence type="ECO:0000313" key="8">
    <source>
        <dbReference type="Proteomes" id="UP000051845"/>
    </source>
</evidence>
<name>A0A0R2BDK8_SECCO</name>
<dbReference type="Gene3D" id="3.40.1280.10">
    <property type="match status" value="1"/>
</dbReference>
<dbReference type="GO" id="GO:0005737">
    <property type="term" value="C:cytoplasm"/>
    <property type="evidence" value="ECO:0007669"/>
    <property type="project" value="UniProtKB-SubCell"/>
</dbReference>
<dbReference type="STRING" id="33960.TY91_13205"/>
<evidence type="ECO:0000313" key="7">
    <source>
        <dbReference type="EMBL" id="KRM75828.1"/>
    </source>
</evidence>
<comment type="catalytic activity">
    <reaction evidence="6">
        <text>pseudouridine(1915) in 23S rRNA + S-adenosyl-L-methionine = N(3)-methylpseudouridine(1915) in 23S rRNA + S-adenosyl-L-homocysteine + H(+)</text>
        <dbReference type="Rhea" id="RHEA:42752"/>
        <dbReference type="Rhea" id="RHEA-COMP:10221"/>
        <dbReference type="Rhea" id="RHEA-COMP:10222"/>
        <dbReference type="ChEBI" id="CHEBI:15378"/>
        <dbReference type="ChEBI" id="CHEBI:57856"/>
        <dbReference type="ChEBI" id="CHEBI:59789"/>
        <dbReference type="ChEBI" id="CHEBI:65314"/>
        <dbReference type="ChEBI" id="CHEBI:74486"/>
        <dbReference type="EC" id="2.1.1.177"/>
    </reaction>
</comment>
<comment type="function">
    <text evidence="6">Specifically methylates the pseudouridine at position 1915 (m3Psi1915) in 23S rRNA.</text>
</comment>
<dbReference type="HAMAP" id="MF_00658">
    <property type="entry name" value="23SrRNA_methyltr_H"/>
    <property type="match status" value="1"/>
</dbReference>
<comment type="similarity">
    <text evidence="5 6">Belongs to the RNA methyltransferase RlmH family.</text>
</comment>
<dbReference type="EMBL" id="AYYR01000043">
    <property type="protein sequence ID" value="KRM75828.1"/>
    <property type="molecule type" value="Genomic_DNA"/>
</dbReference>
<dbReference type="EC" id="2.1.1.177" evidence="6"/>
<comment type="subunit">
    <text evidence="6">Homodimer.</text>
</comment>
<dbReference type="NCBIfam" id="TIGR00246">
    <property type="entry name" value="tRNA_RlmH_YbeA"/>
    <property type="match status" value="1"/>
</dbReference>
<dbReference type="PATRIC" id="fig|1423733.4.peg.2079"/>
<dbReference type="AlphaFoldDB" id="A0A0R2BDK8"/>
<comment type="subcellular location">
    <subcellularLocation>
        <location evidence="6">Cytoplasm</location>
    </subcellularLocation>
</comment>
<evidence type="ECO:0000256" key="6">
    <source>
        <dbReference type="HAMAP-Rule" id="MF_00658"/>
    </source>
</evidence>
<evidence type="ECO:0000256" key="5">
    <source>
        <dbReference type="ARBA" id="ARBA00038303"/>
    </source>
</evidence>
<keyword evidence="2 6" id="KW-0489">Methyltransferase</keyword>
<feature type="binding site" evidence="6">
    <location>
        <position position="134"/>
    </location>
    <ligand>
        <name>S-adenosyl-L-methionine</name>
        <dbReference type="ChEBI" id="CHEBI:59789"/>
    </ligand>
</feature>
<dbReference type="NCBIfam" id="NF000985">
    <property type="entry name" value="PRK00103.1-3"/>
    <property type="match status" value="1"/>
</dbReference>
<sequence length="217" mass="24839">MKTLLSRGLLGKIETENRVKPKIGIPKLVLNRSKKRKSYHVNKPVDNFVDKSDEKGKFMNIKLVVVGKLKEKYFKQGIQEYAKRLSRFCKFQIVEVPDEKAPESLSDAQMAQVMEKEGDRILDKIKDREYVFALAILGKERTSEAFAKEIKDLTTYGHSDITFVIGGSLGLDPAVLKRADTQISFGKFTLPHQLMRLVLTEQIYRAFMINEGSPYHK</sequence>
<evidence type="ECO:0000256" key="1">
    <source>
        <dbReference type="ARBA" id="ARBA00022552"/>
    </source>
</evidence>
<dbReference type="CDD" id="cd18081">
    <property type="entry name" value="RlmH-like"/>
    <property type="match status" value="1"/>
</dbReference>
<dbReference type="InterPro" id="IPR029026">
    <property type="entry name" value="tRNA_m1G_MTases_N"/>
</dbReference>
<dbReference type="InterPro" id="IPR003742">
    <property type="entry name" value="RlmH-like"/>
</dbReference>
<keyword evidence="6" id="KW-0963">Cytoplasm</keyword>
<evidence type="ECO:0000256" key="2">
    <source>
        <dbReference type="ARBA" id="ARBA00022603"/>
    </source>
</evidence>
<dbReference type="Pfam" id="PF02590">
    <property type="entry name" value="SPOUT_MTase"/>
    <property type="match status" value="1"/>
</dbReference>
<accession>A0A0R2BDK8</accession>
<proteinExistence type="inferred from homology"/>
<dbReference type="GO" id="GO:0070038">
    <property type="term" value="F:rRNA (pseudouridine-N3-)-methyltransferase activity"/>
    <property type="evidence" value="ECO:0007669"/>
    <property type="project" value="UniProtKB-UniRule"/>
</dbReference>
<protein>
    <recommendedName>
        <fullName evidence="6">Ribosomal RNA large subunit methyltransferase H</fullName>
        <ecNumber evidence="6">2.1.1.177</ecNumber>
    </recommendedName>
    <alternativeName>
        <fullName evidence="6">23S rRNA (pseudouridine1915-N3)-methyltransferase</fullName>
    </alternativeName>
    <alternativeName>
        <fullName evidence="6">23S rRNA m3Psi1915 methyltransferase</fullName>
    </alternativeName>
    <alternativeName>
        <fullName evidence="6">rRNA (pseudouridine-N3-)-methyltransferase RlmH</fullName>
    </alternativeName>
</protein>
<dbReference type="PANTHER" id="PTHR33603">
    <property type="entry name" value="METHYLTRANSFERASE"/>
    <property type="match status" value="1"/>
</dbReference>
<gene>
    <name evidence="6" type="primary">rlmH</name>
    <name evidence="7" type="ORF">FC82_GL001977</name>
</gene>
<organism evidence="7 8">
    <name type="scientific">Secundilactobacillus collinoides DSM 20515 = JCM 1123</name>
    <dbReference type="NCBI Taxonomy" id="1423733"/>
    <lineage>
        <taxon>Bacteria</taxon>
        <taxon>Bacillati</taxon>
        <taxon>Bacillota</taxon>
        <taxon>Bacilli</taxon>
        <taxon>Lactobacillales</taxon>
        <taxon>Lactobacillaceae</taxon>
        <taxon>Secundilactobacillus</taxon>
    </lineage>
</organism>
<comment type="caution">
    <text evidence="7">The sequence shown here is derived from an EMBL/GenBank/DDBJ whole genome shotgun (WGS) entry which is preliminary data.</text>
</comment>
<dbReference type="Proteomes" id="UP000051845">
    <property type="component" value="Unassembled WGS sequence"/>
</dbReference>
<dbReference type="InterPro" id="IPR029028">
    <property type="entry name" value="Alpha/beta_knot_MTases"/>
</dbReference>
<keyword evidence="4 6" id="KW-0949">S-adenosyl-L-methionine</keyword>
<dbReference type="SUPFAM" id="SSF75217">
    <property type="entry name" value="alpha/beta knot"/>
    <property type="match status" value="1"/>
</dbReference>